<dbReference type="AlphaFoldDB" id="A0A9X3J3C9"/>
<name>A0A9X3J3C9_9BACT</name>
<keyword evidence="3" id="KW-1185">Reference proteome</keyword>
<evidence type="ECO:0000256" key="1">
    <source>
        <dbReference type="SAM" id="MobiDB-lite"/>
    </source>
</evidence>
<proteinExistence type="predicted"/>
<dbReference type="EMBL" id="JAPNKE010000002">
    <property type="protein sequence ID" value="MCY1013631.1"/>
    <property type="molecule type" value="Genomic_DNA"/>
</dbReference>
<gene>
    <name evidence="2" type="ORF">OV079_50510</name>
</gene>
<accession>A0A9X3J3C9</accession>
<comment type="caution">
    <text evidence="2">The sequence shown here is derived from an EMBL/GenBank/DDBJ whole genome shotgun (WGS) entry which is preliminary data.</text>
</comment>
<dbReference type="RefSeq" id="WP_267777702.1">
    <property type="nucleotide sequence ID" value="NZ_JAPNKE010000002.1"/>
</dbReference>
<reference evidence="2" key="1">
    <citation type="submission" date="2022-11" db="EMBL/GenBank/DDBJ databases">
        <title>Minimal conservation of predation-associated metabolite biosynthetic gene clusters underscores biosynthetic potential of Myxococcota including descriptions for ten novel species: Archangium lansinium sp. nov., Myxococcus landrumus sp. nov., Nannocystis bai.</title>
        <authorList>
            <person name="Ahearne A."/>
            <person name="Stevens C."/>
            <person name="Phillips K."/>
        </authorList>
    </citation>
    <scope>NUCLEOTIDE SEQUENCE</scope>
    <source>
        <strain evidence="2">Na p29</strain>
    </source>
</reference>
<sequence length="1088" mass="117705">MASDSVLVFADGVSIQPRALLLARAELRSARALADLADALVSDEAGLDCPISGSGVLDPEEVYRDGKIAGRGYYLPIYHTGVSQSSDPPVQRYDVTLELLPGETFAGRLKVRLRGQRATSPQSPVRKQLRFAELPGGVLQGDEFAAAGITVAGAPQGAYCQEARAAAIHPAGADGYSEAILTAASPQDPRMCNTVPIEVTFAQTVRAVTLTFCGALVDYSLRAYDDRDQLLGQAECTVTALRQSHTVAWSCPENRIRKVLFGHFGASAPPLTALVAIDYERGAGESAPPGPEQTQICFSDVLRRRALTAPSLLRGDELSADGIVVAGEPQGAYCQDARAVAILPAYRYANSGAVLTSASPDNAERCNTVPIAVTFAQPVHAVTIRFCGAAVVYSLKAYDREGLLLGQADRAVEAYGPDQTVAWSCQGDRISKIVFGHFAGAAVTAILEIGYERGPSAEAPVTELLPLPHSVALSLRYLATEADAGVDPVKIWKQVAFDEVVQREHKEIEAALRLATLPEVDAIHYALSDPQARCQLVVRCEAEIAFRNANQVYVPKHVVRRPPQPHVRMALPPRRLLPRRALHLPDLRTQPVAAPRLETLLAAGHAELGPVRPSPSPGGGRPTAPAGRNFGSLPRKYFADAVGEPAFTRLRVALEQSLDFHFDPALHGYLYPPRPPASGAALVRHGVATDQTIFQDAAERRVFYFLPDEFRLARDEVRGPTYRPSLQIAFFSLVDQNDEQAAAEYAVQFTFRAVPYLKPHREADARRYIADHRLIPGDEPATLLPLVPDWCALRLVLPKEGSGGVRTVERPEAAVIFDRHVVDSLMLSSSEFAEVFQSMRIGGATLNGEVRYRLPGAAAEQAVPFSGQLAKMVGPVLDAELLAPTPSGDGSYGIRVTNAIESPWALSEAAIYLLADPAQDRWTLATLAPGTLPLRLTPGASYDCRVRIEPAPAQVFGVRLVPGRVDVELDFEALWRSVLETPGWDDIVHEVAVTIDASYFTGPHALARVTVSFDADETTIELDADARGRTVALVRPFLPYLLQQPGADTYFYRVESWRQAGDGRLVKVAETSWLRGEGPSLTLVPPSE</sequence>
<protein>
    <submittedName>
        <fullName evidence="2">Uncharacterized protein</fullName>
    </submittedName>
</protein>
<dbReference type="Proteomes" id="UP001150924">
    <property type="component" value="Unassembled WGS sequence"/>
</dbReference>
<evidence type="ECO:0000313" key="2">
    <source>
        <dbReference type="EMBL" id="MCY1013631.1"/>
    </source>
</evidence>
<organism evidence="2 3">
    <name type="scientific">Nannocystis pusilla</name>
    <dbReference type="NCBI Taxonomy" id="889268"/>
    <lineage>
        <taxon>Bacteria</taxon>
        <taxon>Pseudomonadati</taxon>
        <taxon>Myxococcota</taxon>
        <taxon>Polyangia</taxon>
        <taxon>Nannocystales</taxon>
        <taxon>Nannocystaceae</taxon>
        <taxon>Nannocystis</taxon>
    </lineage>
</organism>
<evidence type="ECO:0000313" key="3">
    <source>
        <dbReference type="Proteomes" id="UP001150924"/>
    </source>
</evidence>
<feature type="region of interest" description="Disordered" evidence="1">
    <location>
        <begin position="607"/>
        <end position="629"/>
    </location>
</feature>